<evidence type="ECO:0000259" key="9">
    <source>
        <dbReference type="Pfam" id="PF00884"/>
    </source>
</evidence>
<proteinExistence type="inferred from homology"/>
<dbReference type="Pfam" id="PF00884">
    <property type="entry name" value="Sulfatase"/>
    <property type="match status" value="1"/>
</dbReference>
<comment type="cofactor">
    <cofactor evidence="1">
        <name>Ca(2+)</name>
        <dbReference type="ChEBI" id="CHEBI:29108"/>
    </cofactor>
</comment>
<feature type="chain" id="PRO_5047148301" evidence="8">
    <location>
        <begin position="21"/>
        <end position="477"/>
    </location>
</feature>
<keyword evidence="3" id="KW-0479">Metal-binding</keyword>
<gene>
    <name evidence="10" type="ORF">ACFSW8_16295</name>
</gene>
<dbReference type="EMBL" id="JBHUJB010000080">
    <property type="protein sequence ID" value="MFD2160466.1"/>
    <property type="molecule type" value="Genomic_DNA"/>
</dbReference>
<keyword evidence="11" id="KW-1185">Reference proteome</keyword>
<dbReference type="CDD" id="cd16155">
    <property type="entry name" value="sulfatase_like"/>
    <property type="match status" value="1"/>
</dbReference>
<name>A0ABW4ZEL5_9BACT</name>
<keyword evidence="4 8" id="KW-0732">Signal</keyword>
<feature type="signal peptide" evidence="8">
    <location>
        <begin position="1"/>
        <end position="20"/>
    </location>
</feature>
<evidence type="ECO:0000256" key="4">
    <source>
        <dbReference type="ARBA" id="ARBA00022729"/>
    </source>
</evidence>
<dbReference type="InterPro" id="IPR024607">
    <property type="entry name" value="Sulfatase_CS"/>
</dbReference>
<evidence type="ECO:0000256" key="2">
    <source>
        <dbReference type="ARBA" id="ARBA00008779"/>
    </source>
</evidence>
<protein>
    <submittedName>
        <fullName evidence="10">Sulfatase-like hydrolase/transferase</fullName>
    </submittedName>
</protein>
<evidence type="ECO:0000256" key="8">
    <source>
        <dbReference type="SAM" id="SignalP"/>
    </source>
</evidence>
<evidence type="ECO:0000313" key="11">
    <source>
        <dbReference type="Proteomes" id="UP001597389"/>
    </source>
</evidence>
<evidence type="ECO:0000256" key="6">
    <source>
        <dbReference type="ARBA" id="ARBA00022837"/>
    </source>
</evidence>
<dbReference type="PANTHER" id="PTHR42693">
    <property type="entry name" value="ARYLSULFATASE FAMILY MEMBER"/>
    <property type="match status" value="1"/>
</dbReference>
<dbReference type="RefSeq" id="WP_377088751.1">
    <property type="nucleotide sequence ID" value="NZ_JBHSJL010000014.1"/>
</dbReference>
<evidence type="ECO:0000256" key="3">
    <source>
        <dbReference type="ARBA" id="ARBA00022723"/>
    </source>
</evidence>
<feature type="region of interest" description="Disordered" evidence="7">
    <location>
        <begin position="154"/>
        <end position="176"/>
    </location>
</feature>
<comment type="caution">
    <text evidence="10">The sequence shown here is derived from an EMBL/GenBank/DDBJ whole genome shotgun (WGS) entry which is preliminary data.</text>
</comment>
<keyword evidence="6" id="KW-0106">Calcium</keyword>
<dbReference type="Gene3D" id="3.40.720.10">
    <property type="entry name" value="Alkaline Phosphatase, subunit A"/>
    <property type="match status" value="1"/>
</dbReference>
<evidence type="ECO:0000256" key="5">
    <source>
        <dbReference type="ARBA" id="ARBA00022801"/>
    </source>
</evidence>
<dbReference type="InterPro" id="IPR000917">
    <property type="entry name" value="Sulfatase_N"/>
</dbReference>
<sequence length="477" mass="53974">MKAHLSLILVWLLSLTTNHAAQKPNILFILTDDHAYNTLGSYGNNVVKTPVMDTLAQQGTRFTHAYNSGAWRSGMCLPSRTMMMTGLQLWDAADTASSKDLRENFISKQLFFPQLMNQAGYETYFSGKWHIGNNDSSLVHDSFDNVINIRPNMPSAKGSYNRPKPGKPDPWDPTDPKFGGFYKGGKHWSEVLADDGITFIKQASKKKRPFMIYLCFNAPHDPRQSPQQYQDLYKLEDIQVPQPFYPQNPHLETMGLKGMRDEKTAPMPRSEYALRVNRKEYYALISHTDAQIGRVLNALDAHGLASNTLVVLTSDHGLACGHHGLMGKQNMYEHSLRAPWIIKGPNIPSGKTFDTPIYLQSAMTTILDAAGAPIPKHVAFESVLPIINNPKLQKDKPIYGAFLNKQRMVKTKNFKLIWYPKDDIELLFDLQKDPKEITNLSQNPQYASQLDAMRQLLNQQMQSMKDPLVTNKPLPNK</sequence>
<dbReference type="PROSITE" id="PS00149">
    <property type="entry name" value="SULFATASE_2"/>
    <property type="match status" value="1"/>
</dbReference>
<evidence type="ECO:0000313" key="10">
    <source>
        <dbReference type="EMBL" id="MFD2160466.1"/>
    </source>
</evidence>
<feature type="domain" description="Sulfatase N-terminal" evidence="9">
    <location>
        <begin position="24"/>
        <end position="372"/>
    </location>
</feature>
<dbReference type="InterPro" id="IPR017850">
    <property type="entry name" value="Alkaline_phosphatase_core_sf"/>
</dbReference>
<dbReference type="PANTHER" id="PTHR42693:SF42">
    <property type="entry name" value="ARYLSULFATASE G"/>
    <property type="match status" value="1"/>
</dbReference>
<organism evidence="10 11">
    <name type="scientific">Rubritalea tangerina</name>
    <dbReference type="NCBI Taxonomy" id="430798"/>
    <lineage>
        <taxon>Bacteria</taxon>
        <taxon>Pseudomonadati</taxon>
        <taxon>Verrucomicrobiota</taxon>
        <taxon>Verrucomicrobiia</taxon>
        <taxon>Verrucomicrobiales</taxon>
        <taxon>Rubritaleaceae</taxon>
        <taxon>Rubritalea</taxon>
    </lineage>
</organism>
<evidence type="ECO:0000256" key="7">
    <source>
        <dbReference type="SAM" id="MobiDB-lite"/>
    </source>
</evidence>
<dbReference type="Proteomes" id="UP001597389">
    <property type="component" value="Unassembled WGS sequence"/>
</dbReference>
<comment type="similarity">
    <text evidence="2">Belongs to the sulfatase family.</text>
</comment>
<evidence type="ECO:0000256" key="1">
    <source>
        <dbReference type="ARBA" id="ARBA00001913"/>
    </source>
</evidence>
<dbReference type="InterPro" id="IPR050738">
    <property type="entry name" value="Sulfatase"/>
</dbReference>
<accession>A0ABW4ZEL5</accession>
<dbReference type="SUPFAM" id="SSF53649">
    <property type="entry name" value="Alkaline phosphatase-like"/>
    <property type="match status" value="1"/>
</dbReference>
<reference evidence="11" key="1">
    <citation type="journal article" date="2019" name="Int. J. Syst. Evol. Microbiol.">
        <title>The Global Catalogue of Microorganisms (GCM) 10K type strain sequencing project: providing services to taxonomists for standard genome sequencing and annotation.</title>
        <authorList>
            <consortium name="The Broad Institute Genomics Platform"/>
            <consortium name="The Broad Institute Genome Sequencing Center for Infectious Disease"/>
            <person name="Wu L."/>
            <person name="Ma J."/>
        </authorList>
    </citation>
    <scope>NUCLEOTIDE SEQUENCE [LARGE SCALE GENOMIC DNA]</scope>
    <source>
        <strain evidence="11">CCUG 57942</strain>
    </source>
</reference>
<keyword evidence="5" id="KW-0378">Hydrolase</keyword>